<dbReference type="Proteomes" id="UP001597601">
    <property type="component" value="Unassembled WGS sequence"/>
</dbReference>
<dbReference type="EMBL" id="JBHUON010000004">
    <property type="protein sequence ID" value="MFD2864142.1"/>
    <property type="molecule type" value="Genomic_DNA"/>
</dbReference>
<dbReference type="Gene3D" id="1.20.120.450">
    <property type="entry name" value="dinb family like domain"/>
    <property type="match status" value="1"/>
</dbReference>
<dbReference type="Pfam" id="PF12867">
    <property type="entry name" value="DinB_2"/>
    <property type="match status" value="1"/>
</dbReference>
<protein>
    <submittedName>
        <fullName evidence="2">DinB family protein</fullName>
    </submittedName>
</protein>
<reference evidence="3" key="1">
    <citation type="journal article" date="2019" name="Int. J. Syst. Evol. Microbiol.">
        <title>The Global Catalogue of Microorganisms (GCM) 10K type strain sequencing project: providing services to taxonomists for standard genome sequencing and annotation.</title>
        <authorList>
            <consortium name="The Broad Institute Genomics Platform"/>
            <consortium name="The Broad Institute Genome Sequencing Center for Infectious Disease"/>
            <person name="Wu L."/>
            <person name="Ma J."/>
        </authorList>
    </citation>
    <scope>NUCLEOTIDE SEQUENCE [LARGE SCALE GENOMIC DNA]</scope>
    <source>
        <strain evidence="3">KCTC 52232</strain>
    </source>
</reference>
<evidence type="ECO:0000313" key="2">
    <source>
        <dbReference type="EMBL" id="MFD2864142.1"/>
    </source>
</evidence>
<gene>
    <name evidence="2" type="ORF">ACFSYC_05520</name>
</gene>
<dbReference type="RefSeq" id="WP_377124370.1">
    <property type="nucleotide sequence ID" value="NZ_JBHUHN010000001.1"/>
</dbReference>
<organism evidence="2 3">
    <name type="scientific">Mucilaginibacter antarcticus</name>
    <dbReference type="NCBI Taxonomy" id="1855725"/>
    <lineage>
        <taxon>Bacteria</taxon>
        <taxon>Pseudomonadati</taxon>
        <taxon>Bacteroidota</taxon>
        <taxon>Sphingobacteriia</taxon>
        <taxon>Sphingobacteriales</taxon>
        <taxon>Sphingobacteriaceae</taxon>
        <taxon>Mucilaginibacter</taxon>
    </lineage>
</organism>
<feature type="domain" description="DinB-like" evidence="1">
    <location>
        <begin position="15"/>
        <end position="144"/>
    </location>
</feature>
<keyword evidence="3" id="KW-1185">Reference proteome</keyword>
<dbReference type="SUPFAM" id="SSF109854">
    <property type="entry name" value="DinB/YfiT-like putative metalloenzymes"/>
    <property type="match status" value="1"/>
</dbReference>
<dbReference type="InterPro" id="IPR024775">
    <property type="entry name" value="DinB-like"/>
</dbReference>
<comment type="caution">
    <text evidence="2">The sequence shown here is derived from an EMBL/GenBank/DDBJ whole genome shotgun (WGS) entry which is preliminary data.</text>
</comment>
<evidence type="ECO:0000313" key="3">
    <source>
        <dbReference type="Proteomes" id="UP001597601"/>
    </source>
</evidence>
<name>A0ABW5XLX9_9SPHI</name>
<dbReference type="InterPro" id="IPR034660">
    <property type="entry name" value="DinB/YfiT-like"/>
</dbReference>
<sequence>MTKAIEIIKMPRLHVLKAIEGLTIEQLNIIPAGFANNIIWNLGHMVAAQQGVCYRRAGEATMIDEDFWNTFKPDSKPERFYDETDLEKIKELFISTLDQLELDLVSKTFPNYTRFTTRYGAELSSIQDAVSFLPFHEGFHIGYIFALKRAL</sequence>
<evidence type="ECO:0000259" key="1">
    <source>
        <dbReference type="Pfam" id="PF12867"/>
    </source>
</evidence>
<accession>A0ABW5XLX9</accession>
<proteinExistence type="predicted"/>